<gene>
    <name evidence="1" type="ORF">EV421DRAFT_1742353</name>
</gene>
<dbReference type="AlphaFoldDB" id="A0AA39IXN7"/>
<reference evidence="1" key="1">
    <citation type="submission" date="2023-06" db="EMBL/GenBank/DDBJ databases">
        <authorList>
            <consortium name="Lawrence Berkeley National Laboratory"/>
            <person name="Ahrendt S."/>
            <person name="Sahu N."/>
            <person name="Indic B."/>
            <person name="Wong-Bajracharya J."/>
            <person name="Merenyi Z."/>
            <person name="Ke H.-M."/>
            <person name="Monk M."/>
            <person name="Kocsube S."/>
            <person name="Drula E."/>
            <person name="Lipzen A."/>
            <person name="Balint B."/>
            <person name="Henrissat B."/>
            <person name="Andreopoulos B."/>
            <person name="Martin F.M."/>
            <person name="Harder C.B."/>
            <person name="Rigling D."/>
            <person name="Ford K.L."/>
            <person name="Foster G.D."/>
            <person name="Pangilinan J."/>
            <person name="Papanicolaou A."/>
            <person name="Barry K."/>
            <person name="LaButti K."/>
            <person name="Viragh M."/>
            <person name="Koriabine M."/>
            <person name="Yan M."/>
            <person name="Riley R."/>
            <person name="Champramary S."/>
            <person name="Plett K.L."/>
            <person name="Tsai I.J."/>
            <person name="Slot J."/>
            <person name="Sipos G."/>
            <person name="Plett J."/>
            <person name="Nagy L.G."/>
            <person name="Grigoriev I.V."/>
        </authorList>
    </citation>
    <scope>NUCLEOTIDE SEQUENCE</scope>
    <source>
        <strain evidence="1">FPL87.14</strain>
    </source>
</reference>
<proteinExistence type="predicted"/>
<protein>
    <submittedName>
        <fullName evidence="1">Uncharacterized protein</fullName>
    </submittedName>
</protein>
<dbReference type="Proteomes" id="UP001175226">
    <property type="component" value="Unassembled WGS sequence"/>
</dbReference>
<sequence length="292" mass="32786">MSPSNPRLALTNVPQETLDVIMGYAPDQLKVLSLVNTFFRDTSDLHQFKSVTANLLCDLGAWLALLEVRPSVSSAVQDVTITGNSTGDDRHLMTAEEFLMQLPYVRSVQLLSYNLNFPSISKQPLSTVHRLRLHNGIVSNIWLDLPAAFPFLNSLNIIDYVAPRHKGNFLDLGQQCIGGQYMRGICLESNDEDLVKSCLEALGNMDWYRKVAILEIRSNSNIIEMVGENYLANSPSIHLPRTLLDLMELTINCADDNPQLMQTILDIEQGLALTHFIAHHLHSDKFPVFKEL</sequence>
<name>A0AA39IXN7_9AGAR</name>
<dbReference type="EMBL" id="JAUEPT010000095">
    <property type="protein sequence ID" value="KAK0432385.1"/>
    <property type="molecule type" value="Genomic_DNA"/>
</dbReference>
<keyword evidence="2" id="KW-1185">Reference proteome</keyword>
<evidence type="ECO:0000313" key="2">
    <source>
        <dbReference type="Proteomes" id="UP001175226"/>
    </source>
</evidence>
<comment type="caution">
    <text evidence="1">The sequence shown here is derived from an EMBL/GenBank/DDBJ whole genome shotgun (WGS) entry which is preliminary data.</text>
</comment>
<accession>A0AA39IXN7</accession>
<organism evidence="1 2">
    <name type="scientific">Armillaria borealis</name>
    <dbReference type="NCBI Taxonomy" id="47425"/>
    <lineage>
        <taxon>Eukaryota</taxon>
        <taxon>Fungi</taxon>
        <taxon>Dikarya</taxon>
        <taxon>Basidiomycota</taxon>
        <taxon>Agaricomycotina</taxon>
        <taxon>Agaricomycetes</taxon>
        <taxon>Agaricomycetidae</taxon>
        <taxon>Agaricales</taxon>
        <taxon>Marasmiineae</taxon>
        <taxon>Physalacriaceae</taxon>
        <taxon>Armillaria</taxon>
    </lineage>
</organism>
<evidence type="ECO:0000313" key="1">
    <source>
        <dbReference type="EMBL" id="KAK0432385.1"/>
    </source>
</evidence>